<comment type="caution">
    <text evidence="2">The sequence shown here is derived from an EMBL/GenBank/DDBJ whole genome shotgun (WGS) entry which is preliminary data.</text>
</comment>
<evidence type="ECO:0000259" key="1">
    <source>
        <dbReference type="Pfam" id="PF11706"/>
    </source>
</evidence>
<name>A0A8J6PMH5_9HYPH</name>
<dbReference type="Proteomes" id="UP000643405">
    <property type="component" value="Unassembled WGS sequence"/>
</dbReference>
<evidence type="ECO:0000313" key="2">
    <source>
        <dbReference type="EMBL" id="MBD0414352.1"/>
    </source>
</evidence>
<evidence type="ECO:0000313" key="3">
    <source>
        <dbReference type="Proteomes" id="UP000643405"/>
    </source>
</evidence>
<sequence>MAIEWNAHRFSGGVLALDVANTVVLRGDAERGFDRFSDVSEIGRFAGAASVFRAEELRGRRLDVSDAQRIGPLVIALREATDRLFRDAVGQGSFSAEQAACVLKFCSEALSGSGERIGAPSHGAIAFEAALAVSALSLLREEMLPRLKICANCRWLFVDRSRNGSRLWCDMTVCGNRSKARRHYRRHRAREGVGHG</sequence>
<dbReference type="Pfam" id="PF07336">
    <property type="entry name" value="ABATE"/>
    <property type="match status" value="1"/>
</dbReference>
<dbReference type="PANTHER" id="PTHR35525">
    <property type="entry name" value="BLL6575 PROTEIN"/>
    <property type="match status" value="1"/>
</dbReference>
<dbReference type="Gene3D" id="1.10.3300.10">
    <property type="entry name" value="Jann2411-like domain"/>
    <property type="match status" value="1"/>
</dbReference>
<protein>
    <submittedName>
        <fullName evidence="2">CGNR zinc finger domain-containing protein</fullName>
    </submittedName>
</protein>
<dbReference type="AlphaFoldDB" id="A0A8J6PMH5"/>
<dbReference type="InterPro" id="IPR021005">
    <property type="entry name" value="Znf_CGNR"/>
</dbReference>
<accession>A0A8J6PMH5</accession>
<feature type="domain" description="Zinc finger CGNR" evidence="1">
    <location>
        <begin position="146"/>
        <end position="187"/>
    </location>
</feature>
<organism evidence="2 3">
    <name type="scientific">Oryzicola mucosus</name>
    <dbReference type="NCBI Taxonomy" id="2767425"/>
    <lineage>
        <taxon>Bacteria</taxon>
        <taxon>Pseudomonadati</taxon>
        <taxon>Pseudomonadota</taxon>
        <taxon>Alphaproteobacteria</taxon>
        <taxon>Hyphomicrobiales</taxon>
        <taxon>Phyllobacteriaceae</taxon>
        <taxon>Oryzicola</taxon>
    </lineage>
</organism>
<reference evidence="2" key="1">
    <citation type="submission" date="2020-09" db="EMBL/GenBank/DDBJ databases">
        <title>Genome seq and assembly of Tianweitania sp.</title>
        <authorList>
            <person name="Chhetri G."/>
        </authorList>
    </citation>
    <scope>NUCLEOTIDE SEQUENCE</scope>
    <source>
        <strain evidence="2">Rool2</strain>
    </source>
</reference>
<dbReference type="Pfam" id="PF11706">
    <property type="entry name" value="zf-CGNR"/>
    <property type="match status" value="1"/>
</dbReference>
<dbReference type="InterPro" id="IPR023286">
    <property type="entry name" value="ABATE_dom_sf"/>
</dbReference>
<proteinExistence type="predicted"/>
<dbReference type="PANTHER" id="PTHR35525:SF3">
    <property type="entry name" value="BLL6575 PROTEIN"/>
    <property type="match status" value="1"/>
</dbReference>
<dbReference type="InterPro" id="IPR010852">
    <property type="entry name" value="ABATE"/>
</dbReference>
<dbReference type="RefSeq" id="WP_188163805.1">
    <property type="nucleotide sequence ID" value="NZ_JACVVX010000002.1"/>
</dbReference>
<keyword evidence="3" id="KW-1185">Reference proteome</keyword>
<dbReference type="EMBL" id="JACVVX010000002">
    <property type="protein sequence ID" value="MBD0414352.1"/>
    <property type="molecule type" value="Genomic_DNA"/>
</dbReference>
<dbReference type="SUPFAM" id="SSF160904">
    <property type="entry name" value="Jann2411-like"/>
    <property type="match status" value="1"/>
</dbReference>
<gene>
    <name evidence="2" type="ORF">ICI42_06780</name>
</gene>